<protein>
    <submittedName>
        <fullName evidence="4">Uncharacterized protein</fullName>
    </submittedName>
</protein>
<proteinExistence type="predicted"/>
<dbReference type="RefSeq" id="WP_138598022.1">
    <property type="nucleotide sequence ID" value="NZ_PNCK01000072.1"/>
</dbReference>
<dbReference type="EMBL" id="PNCL01000037">
    <property type="protein sequence ID" value="TMP59895.1"/>
    <property type="molecule type" value="Genomic_DNA"/>
</dbReference>
<reference evidence="6" key="2">
    <citation type="submission" date="2019-06" db="EMBL/GenBank/DDBJ databases">
        <title>Co-occurence of chitin degradation, pigmentation and bioactivity in marine Pseudoalteromonas.</title>
        <authorList>
            <person name="Sonnenschein E.C."/>
            <person name="Bech P.K."/>
        </authorList>
    </citation>
    <scope>NUCLEOTIDE SEQUENCE [LARGE SCALE GENOMIC DNA]</scope>
    <source>
        <strain evidence="6">S2231</strain>
    </source>
</reference>
<dbReference type="OrthoDB" id="6293121at2"/>
<evidence type="ECO:0000256" key="1">
    <source>
        <dbReference type="SAM" id="MobiDB-lite"/>
    </source>
</evidence>
<feature type="compositionally biased region" description="Basic and acidic residues" evidence="1">
    <location>
        <begin position="1"/>
        <end position="29"/>
    </location>
</feature>
<accession>A0A5S3XQM6</accession>
<evidence type="ECO:0000313" key="4">
    <source>
        <dbReference type="EMBL" id="TMP59895.1"/>
    </source>
</evidence>
<evidence type="ECO:0000256" key="2">
    <source>
        <dbReference type="SAM" id="Phobius"/>
    </source>
</evidence>
<reference evidence="4" key="3">
    <citation type="submission" date="2019-09" db="EMBL/GenBank/DDBJ databases">
        <title>Co-occurence of chitin degradation, pigmentation and bioactivity in marine Pseudoalteromonas.</title>
        <authorList>
            <person name="Sonnenschein E.C."/>
            <person name="Bech P.K."/>
        </authorList>
    </citation>
    <scope>NUCLEOTIDE SEQUENCE</scope>
    <source>
        <strain evidence="4">S2231</strain>
        <strain evidence="3 5">S2233</strain>
    </source>
</reference>
<feature type="region of interest" description="Disordered" evidence="1">
    <location>
        <begin position="169"/>
        <end position="200"/>
    </location>
</feature>
<reference evidence="5 6" key="1">
    <citation type="submission" date="2017-12" db="EMBL/GenBank/DDBJ databases">
        <authorList>
            <person name="Paulsen S."/>
            <person name="Gram L.K."/>
        </authorList>
    </citation>
    <scope>NUCLEOTIDE SEQUENCE [LARGE SCALE GENOMIC DNA]</scope>
    <source>
        <strain evidence="4 6">S2231</strain>
        <strain evidence="3 5">S2233</strain>
    </source>
</reference>
<keyword evidence="2" id="KW-0472">Membrane</keyword>
<dbReference type="EMBL" id="PNCK01000072">
    <property type="protein sequence ID" value="TMP40627.1"/>
    <property type="molecule type" value="Genomic_DNA"/>
</dbReference>
<gene>
    <name evidence="4" type="ORF">CWB96_08100</name>
    <name evidence="3" type="ORF">CWB97_17750</name>
</gene>
<keyword evidence="2" id="KW-0812">Transmembrane</keyword>
<organism evidence="4 6">
    <name type="scientific">Pseudoalteromonas citrea</name>
    <dbReference type="NCBI Taxonomy" id="43655"/>
    <lineage>
        <taxon>Bacteria</taxon>
        <taxon>Pseudomonadati</taxon>
        <taxon>Pseudomonadota</taxon>
        <taxon>Gammaproteobacteria</taxon>
        <taxon>Alteromonadales</taxon>
        <taxon>Pseudoalteromonadaceae</taxon>
        <taxon>Pseudoalteromonas</taxon>
    </lineage>
</organism>
<comment type="caution">
    <text evidence="4">The sequence shown here is derived from an EMBL/GenBank/DDBJ whole genome shotgun (WGS) entry which is preliminary data.</text>
</comment>
<dbReference type="Proteomes" id="UP000305730">
    <property type="component" value="Unassembled WGS sequence"/>
</dbReference>
<evidence type="ECO:0000313" key="6">
    <source>
        <dbReference type="Proteomes" id="UP000307706"/>
    </source>
</evidence>
<feature type="transmembrane region" description="Helical" evidence="2">
    <location>
        <begin position="73"/>
        <end position="91"/>
    </location>
</feature>
<evidence type="ECO:0000313" key="5">
    <source>
        <dbReference type="Proteomes" id="UP000305730"/>
    </source>
</evidence>
<feature type="transmembrane region" description="Helical" evidence="2">
    <location>
        <begin position="49"/>
        <end position="67"/>
    </location>
</feature>
<dbReference type="AlphaFoldDB" id="A0A5S3XQM6"/>
<dbReference type="Proteomes" id="UP000307706">
    <property type="component" value="Unassembled WGS sequence"/>
</dbReference>
<feature type="region of interest" description="Disordered" evidence="1">
    <location>
        <begin position="1"/>
        <end position="34"/>
    </location>
</feature>
<name>A0A5S3XQM6_9GAMM</name>
<sequence length="200" mass="22429">MRSRNHSDPKDNNADIAEKKQSTTSHNDKTSSTSTLPQQGIVMVFIGKWAMPTTVVLVLITCLSGYYLDVEAFTPVVGMIAPVIMALIMVVKEILIGKGGNEAKTDDHSEHYQIEKELELAKLALEEQRYVQEQAEKARQFDLSQAATKDVVELAREMNMQLVDIMKKETPPQKQSVHIECCEKKDKKNKGHANSLPFSK</sequence>
<evidence type="ECO:0000313" key="3">
    <source>
        <dbReference type="EMBL" id="TMP40627.1"/>
    </source>
</evidence>
<keyword evidence="2" id="KW-1133">Transmembrane helix</keyword>
<keyword evidence="5" id="KW-1185">Reference proteome</keyword>